<dbReference type="InterPro" id="IPR036259">
    <property type="entry name" value="MFS_trans_sf"/>
</dbReference>
<evidence type="ECO:0000256" key="2">
    <source>
        <dbReference type="ARBA" id="ARBA00022448"/>
    </source>
</evidence>
<evidence type="ECO:0000313" key="9">
    <source>
        <dbReference type="EMBL" id="OQV16045.1"/>
    </source>
</evidence>
<dbReference type="PROSITE" id="PS50850">
    <property type="entry name" value="MFS"/>
    <property type="match status" value="1"/>
</dbReference>
<evidence type="ECO:0000256" key="7">
    <source>
        <dbReference type="SAM" id="Phobius"/>
    </source>
</evidence>
<comment type="caution">
    <text evidence="9">The sequence shown here is derived from an EMBL/GenBank/DDBJ whole genome shotgun (WGS) entry which is preliminary data.</text>
</comment>
<dbReference type="EMBL" id="MTYJ01000079">
    <property type="protein sequence ID" value="OQV16045.1"/>
    <property type="molecule type" value="Genomic_DNA"/>
</dbReference>
<dbReference type="GO" id="GO:0015293">
    <property type="term" value="F:symporter activity"/>
    <property type="evidence" value="ECO:0007669"/>
    <property type="project" value="UniProtKB-KW"/>
</dbReference>
<dbReference type="FunFam" id="1.20.1250.20:FF:000003">
    <property type="entry name" value="Solute carrier family 17 member 3"/>
    <property type="match status" value="1"/>
</dbReference>
<organism evidence="9 10">
    <name type="scientific">Hypsibius exemplaris</name>
    <name type="common">Freshwater tardigrade</name>
    <dbReference type="NCBI Taxonomy" id="2072580"/>
    <lineage>
        <taxon>Eukaryota</taxon>
        <taxon>Metazoa</taxon>
        <taxon>Ecdysozoa</taxon>
        <taxon>Tardigrada</taxon>
        <taxon>Eutardigrada</taxon>
        <taxon>Parachela</taxon>
        <taxon>Hypsibioidea</taxon>
        <taxon>Hypsibiidae</taxon>
        <taxon>Hypsibius</taxon>
    </lineage>
</organism>
<dbReference type="InterPro" id="IPR011701">
    <property type="entry name" value="MFS"/>
</dbReference>
<feature type="domain" description="Major facilitator superfamily (MFS) profile" evidence="8">
    <location>
        <begin position="13"/>
        <end position="455"/>
    </location>
</feature>
<dbReference type="AlphaFoldDB" id="A0A1W0WLG5"/>
<feature type="transmembrane region" description="Helical" evidence="7">
    <location>
        <begin position="12"/>
        <end position="31"/>
    </location>
</feature>
<dbReference type="SUPFAM" id="SSF103473">
    <property type="entry name" value="MFS general substrate transporter"/>
    <property type="match status" value="1"/>
</dbReference>
<dbReference type="GO" id="GO:0016020">
    <property type="term" value="C:membrane"/>
    <property type="evidence" value="ECO:0007669"/>
    <property type="project" value="UniProtKB-SubCell"/>
</dbReference>
<feature type="transmembrane region" description="Helical" evidence="7">
    <location>
        <begin position="167"/>
        <end position="190"/>
    </location>
</feature>
<sequence>MPLFGLIGHRYVITIMGFFGNFFSYCMRLTVNMALVQMVQHPPSNTTSNTTDTCPGTLEVDTAHVTGDFDWTSDVEGNVLGSFYYGYLVSQIPAGFLAAHISAKTLFACGIGATGLFTLLSPVAARHSSGSLIGIRVLQGLAQGVCFPLLPAIFGRWAPPQERTKMLAINSAGVQAGTVFAYNICGVLGAAFGWESMFYCFGSLGLIFVVPWMLLVHDSPEHHPSISGEEKSYIISSIGAPAMGSRASKVPWRQVLKSRPYWALIIVCWASDWGFYTLLSDLPLYLRDNLHYKLKDNSGMSSVPYAMMLLVVLSLCPLGDFVIKKGHISVTNFRKMTTILGSILPGLALIGIPYVRCDRGAVIALLALAIGLTGIASLGFRVNFNDISPSHAGLLYAIANTCSTTTGFIGPIVTGILTTGDLTHTIKAWQGVFIIAAVLYFFAALIYGLLASGELQNWESKPSRVVPAEMEVLQAAGIDTKAQRRRSSIPPWIPPSSAVITVVPESSSKQFALLQQDKPV</sequence>
<feature type="transmembrane region" description="Helical" evidence="7">
    <location>
        <begin position="196"/>
        <end position="216"/>
    </location>
</feature>
<dbReference type="Proteomes" id="UP000192578">
    <property type="component" value="Unassembled WGS sequence"/>
</dbReference>
<feature type="transmembrane region" description="Helical" evidence="7">
    <location>
        <begin position="106"/>
        <end position="125"/>
    </location>
</feature>
<dbReference type="PANTHER" id="PTHR11662:SF399">
    <property type="entry name" value="FI19708P1-RELATED"/>
    <property type="match status" value="1"/>
</dbReference>
<accession>A0A1W0WLG5</accession>
<evidence type="ECO:0000256" key="3">
    <source>
        <dbReference type="ARBA" id="ARBA00022692"/>
    </source>
</evidence>
<feature type="transmembrane region" description="Helical" evidence="7">
    <location>
        <begin position="137"/>
        <end position="155"/>
    </location>
</feature>
<dbReference type="CDD" id="cd17318">
    <property type="entry name" value="MFS_SLC17"/>
    <property type="match status" value="1"/>
</dbReference>
<dbReference type="InterPro" id="IPR020846">
    <property type="entry name" value="MFS_dom"/>
</dbReference>
<keyword evidence="3 7" id="KW-0812">Transmembrane</keyword>
<dbReference type="OrthoDB" id="2250022at2759"/>
<feature type="transmembrane region" description="Helical" evidence="7">
    <location>
        <begin position="305"/>
        <end position="323"/>
    </location>
</feature>
<evidence type="ECO:0000256" key="1">
    <source>
        <dbReference type="ARBA" id="ARBA00004141"/>
    </source>
</evidence>
<keyword evidence="4" id="KW-0769">Symport</keyword>
<evidence type="ECO:0000256" key="4">
    <source>
        <dbReference type="ARBA" id="ARBA00022847"/>
    </source>
</evidence>
<feature type="transmembrane region" description="Helical" evidence="7">
    <location>
        <begin position="361"/>
        <end position="382"/>
    </location>
</feature>
<keyword evidence="5 7" id="KW-1133">Transmembrane helix</keyword>
<evidence type="ECO:0000259" key="8">
    <source>
        <dbReference type="PROSITE" id="PS50850"/>
    </source>
</evidence>
<dbReference type="FunFam" id="1.20.1250.20:FF:000423">
    <property type="entry name" value="Putative inorganic phosphate cotransporter-like Protein"/>
    <property type="match status" value="1"/>
</dbReference>
<keyword evidence="10" id="KW-1185">Reference proteome</keyword>
<proteinExistence type="predicted"/>
<dbReference type="InterPro" id="IPR050382">
    <property type="entry name" value="MFS_Na/Anion_cotransporter"/>
</dbReference>
<dbReference type="PANTHER" id="PTHR11662">
    <property type="entry name" value="SOLUTE CARRIER FAMILY 17"/>
    <property type="match status" value="1"/>
</dbReference>
<feature type="transmembrane region" description="Helical" evidence="7">
    <location>
        <begin position="394"/>
        <end position="417"/>
    </location>
</feature>
<evidence type="ECO:0000313" key="10">
    <source>
        <dbReference type="Proteomes" id="UP000192578"/>
    </source>
</evidence>
<reference evidence="10" key="1">
    <citation type="submission" date="2017-01" db="EMBL/GenBank/DDBJ databases">
        <title>Comparative genomics of anhydrobiosis in the tardigrade Hypsibius dujardini.</title>
        <authorList>
            <person name="Yoshida Y."/>
            <person name="Koutsovoulos G."/>
            <person name="Laetsch D."/>
            <person name="Stevens L."/>
            <person name="Kumar S."/>
            <person name="Horikawa D."/>
            <person name="Ishino K."/>
            <person name="Komine S."/>
            <person name="Tomita M."/>
            <person name="Blaxter M."/>
            <person name="Arakawa K."/>
        </authorList>
    </citation>
    <scope>NUCLEOTIDE SEQUENCE [LARGE SCALE GENOMIC DNA]</scope>
    <source>
        <strain evidence="10">Z151</strain>
    </source>
</reference>
<name>A0A1W0WLG5_HYPEX</name>
<dbReference type="GO" id="GO:0006820">
    <property type="term" value="P:monoatomic anion transport"/>
    <property type="evidence" value="ECO:0007669"/>
    <property type="project" value="TreeGrafter"/>
</dbReference>
<keyword evidence="2" id="KW-0813">Transport</keyword>
<protein>
    <submittedName>
        <fullName evidence="9">Sialin</fullName>
    </submittedName>
</protein>
<feature type="transmembrane region" description="Helical" evidence="7">
    <location>
        <begin position="429"/>
        <end position="450"/>
    </location>
</feature>
<dbReference type="Pfam" id="PF07690">
    <property type="entry name" value="MFS_1"/>
    <property type="match status" value="1"/>
</dbReference>
<gene>
    <name evidence="9" type="ORF">BV898_09815</name>
</gene>
<keyword evidence="6 7" id="KW-0472">Membrane</keyword>
<evidence type="ECO:0000256" key="6">
    <source>
        <dbReference type="ARBA" id="ARBA00023136"/>
    </source>
</evidence>
<feature type="transmembrane region" description="Helical" evidence="7">
    <location>
        <begin position="261"/>
        <end position="285"/>
    </location>
</feature>
<feature type="transmembrane region" description="Helical" evidence="7">
    <location>
        <begin position="335"/>
        <end position="355"/>
    </location>
</feature>
<comment type="subcellular location">
    <subcellularLocation>
        <location evidence="1">Membrane</location>
        <topology evidence="1">Multi-pass membrane protein</topology>
    </subcellularLocation>
</comment>
<dbReference type="Gene3D" id="1.20.1250.20">
    <property type="entry name" value="MFS general substrate transporter like domains"/>
    <property type="match status" value="2"/>
</dbReference>
<evidence type="ECO:0000256" key="5">
    <source>
        <dbReference type="ARBA" id="ARBA00022989"/>
    </source>
</evidence>